<dbReference type="Gene3D" id="3.40.50.720">
    <property type="entry name" value="NAD(P)-binding Rossmann-like Domain"/>
    <property type="match status" value="1"/>
</dbReference>
<accession>A0ABT5YG00</accession>
<name>A0ABT5YG00_9GAMM</name>
<evidence type="ECO:0000313" key="4">
    <source>
        <dbReference type="Proteomes" id="UP001143391"/>
    </source>
</evidence>
<dbReference type="SUPFAM" id="SSF55347">
    <property type="entry name" value="Glyceraldehyde-3-phosphate dehydrogenase-like, C-terminal domain"/>
    <property type="match status" value="1"/>
</dbReference>
<dbReference type="InterPro" id="IPR000683">
    <property type="entry name" value="Gfo/Idh/MocA-like_OxRdtase_N"/>
</dbReference>
<reference evidence="3" key="1">
    <citation type="submission" date="2022-07" db="EMBL/GenBank/DDBJ databases">
        <title>Marinobacter iranensis a new bacterium isolate from a hipersaline lake in Iran.</title>
        <authorList>
            <person name="Mohammad A.M.A."/>
            <person name="Cristina S.-P."/>
            <person name="Antonio V."/>
        </authorList>
    </citation>
    <scope>NUCLEOTIDE SEQUENCE</scope>
    <source>
        <strain evidence="3">71-i</strain>
    </source>
</reference>
<keyword evidence="4" id="KW-1185">Reference proteome</keyword>
<evidence type="ECO:0000313" key="3">
    <source>
        <dbReference type="EMBL" id="MDF0752604.1"/>
    </source>
</evidence>
<dbReference type="Pfam" id="PF01408">
    <property type="entry name" value="GFO_IDH_MocA"/>
    <property type="match status" value="1"/>
</dbReference>
<comment type="caution">
    <text evidence="3">The sequence shown here is derived from an EMBL/GenBank/DDBJ whole genome shotgun (WGS) entry which is preliminary data.</text>
</comment>
<feature type="domain" description="Gfo/Idh/MocA-like oxidoreductase N-terminal" evidence="1">
    <location>
        <begin position="7"/>
        <end position="135"/>
    </location>
</feature>
<dbReference type="EMBL" id="JANCMW010000018">
    <property type="protein sequence ID" value="MDF0752604.1"/>
    <property type="molecule type" value="Genomic_DNA"/>
</dbReference>
<dbReference type="InterPro" id="IPR036291">
    <property type="entry name" value="NAD(P)-bd_dom_sf"/>
</dbReference>
<dbReference type="PANTHER" id="PTHR43708">
    <property type="entry name" value="CONSERVED EXPRESSED OXIDOREDUCTASE (EUROFUNG)"/>
    <property type="match status" value="1"/>
</dbReference>
<dbReference type="Proteomes" id="UP001143391">
    <property type="component" value="Unassembled WGS sequence"/>
</dbReference>
<dbReference type="InterPro" id="IPR051317">
    <property type="entry name" value="Gfo/Idh/MocA_oxidoreduct"/>
</dbReference>
<dbReference type="InterPro" id="IPR055170">
    <property type="entry name" value="GFO_IDH_MocA-like_dom"/>
</dbReference>
<evidence type="ECO:0000259" key="2">
    <source>
        <dbReference type="Pfam" id="PF22725"/>
    </source>
</evidence>
<dbReference type="RefSeq" id="WP_275710085.1">
    <property type="nucleotide sequence ID" value="NZ_JANCMW010000018.1"/>
</dbReference>
<gene>
    <name evidence="3" type="ORF">NLU14_20460</name>
</gene>
<dbReference type="SUPFAM" id="SSF51735">
    <property type="entry name" value="NAD(P)-binding Rossmann-fold domains"/>
    <property type="match status" value="1"/>
</dbReference>
<evidence type="ECO:0000259" key="1">
    <source>
        <dbReference type="Pfam" id="PF01408"/>
    </source>
</evidence>
<feature type="domain" description="GFO/IDH/MocA-like oxidoreductase" evidence="2">
    <location>
        <begin position="145"/>
        <end position="276"/>
    </location>
</feature>
<dbReference type="PANTHER" id="PTHR43708:SF3">
    <property type="entry name" value="OXIDOREDUCTASE"/>
    <property type="match status" value="1"/>
</dbReference>
<proteinExistence type="predicted"/>
<protein>
    <submittedName>
        <fullName evidence="3">Gfo/Idh/MocA family oxidoreductase</fullName>
    </submittedName>
</protein>
<organism evidence="3 4">
    <name type="scientific">Marinobacter iranensis</name>
    <dbReference type="NCBI Taxonomy" id="2962607"/>
    <lineage>
        <taxon>Bacteria</taxon>
        <taxon>Pseudomonadati</taxon>
        <taxon>Pseudomonadota</taxon>
        <taxon>Gammaproteobacteria</taxon>
        <taxon>Pseudomonadales</taxon>
        <taxon>Marinobacteraceae</taxon>
        <taxon>Marinobacter</taxon>
    </lineage>
</organism>
<dbReference type="Pfam" id="PF22725">
    <property type="entry name" value="GFO_IDH_MocA_C3"/>
    <property type="match status" value="1"/>
</dbReference>
<sequence>MTITNRIRLGMIGGGQGAFIGGVHRYAARLDDRYELVAGVFSARPEVNRASAEELRVDPTRCYDDVLALIAGESGREDGVQAVAIVTPNHLHFEAARACLEAGLHVICEKPMTLTADEAETLADLAQQKQVQFLLTHPYVGYPLVQHARKMVKRGDLGQLRMVNVEYVQEWLAETPGPDNKQADWRLDPARAGAAGCLGDIGTHAYQLSAFISCLTLDSVSADLSAMVKGRQLDDNVHALLRYTSGAKGMLWASQCAPGFENGLRIRVVGDRASLEWAQENPNELWFAPLNAPRQRITRRDDWLDDDIGRSVRIPGGHPEGYIEAFANLYQALADALDGGSVSWLPDASTGVDGLHFISAVLRSSQADGAWAAVPPAVGKERRSGRRSDD</sequence>
<dbReference type="Gene3D" id="3.30.360.10">
    <property type="entry name" value="Dihydrodipicolinate Reductase, domain 2"/>
    <property type="match status" value="1"/>
</dbReference>